<keyword evidence="2 5" id="KW-0547">Nucleotide-binding</keyword>
<dbReference type="SUPFAM" id="SSF55307">
    <property type="entry name" value="Tubulin C-terminal domain-like"/>
    <property type="match status" value="1"/>
</dbReference>
<dbReference type="InterPro" id="IPR000158">
    <property type="entry name" value="Cell_div_FtsZ"/>
</dbReference>
<keyword evidence="5" id="KW-0963">Cytoplasm</keyword>
<dbReference type="SMART" id="SM00865">
    <property type="entry name" value="Tubulin_C"/>
    <property type="match status" value="1"/>
</dbReference>
<dbReference type="InterPro" id="IPR008280">
    <property type="entry name" value="Tub_FtsZ_C"/>
</dbReference>
<dbReference type="InterPro" id="IPR045061">
    <property type="entry name" value="FtsZ/CetZ"/>
</dbReference>
<evidence type="ECO:0000256" key="4">
    <source>
        <dbReference type="ARBA" id="ARBA00023210"/>
    </source>
</evidence>
<feature type="binding site" evidence="5">
    <location>
        <position position="190"/>
    </location>
    <ligand>
        <name>GTP</name>
        <dbReference type="ChEBI" id="CHEBI:37565"/>
    </ligand>
</feature>
<dbReference type="PRINTS" id="PR00423">
    <property type="entry name" value="CELLDVISFTSZ"/>
</dbReference>
<gene>
    <name evidence="5 9" type="primary">ftsZ</name>
    <name evidence="9" type="ORF">H8S01_08980</name>
</gene>
<comment type="function">
    <text evidence="5">Essential cell division protein that forms a contractile ring structure (Z ring) at the future cell division site. The regulation of the ring assembly controls the timing and the location of cell division. One of the functions of the FtsZ ring is to recruit other cell division proteins to the septum to produce a new cell wall between the dividing cells. Binds GTP and shows GTPase activity.</text>
</comment>
<dbReference type="Pfam" id="PF00091">
    <property type="entry name" value="Tubulin"/>
    <property type="match status" value="1"/>
</dbReference>
<keyword evidence="3 5" id="KW-0342">GTP-binding</keyword>
<evidence type="ECO:0000256" key="6">
    <source>
        <dbReference type="NCBIfam" id="TIGR00065"/>
    </source>
</evidence>
<feature type="binding site" evidence="5">
    <location>
        <position position="142"/>
    </location>
    <ligand>
        <name>GTP</name>
        <dbReference type="ChEBI" id="CHEBI:37565"/>
    </ligand>
</feature>
<evidence type="ECO:0000259" key="7">
    <source>
        <dbReference type="SMART" id="SM00864"/>
    </source>
</evidence>
<dbReference type="RefSeq" id="WP_186836952.1">
    <property type="nucleotide sequence ID" value="NZ_JACOPD010000005.1"/>
</dbReference>
<protein>
    <recommendedName>
        <fullName evidence="5 6">Cell division protein FtsZ</fullName>
    </recommendedName>
</protein>
<proteinExistence type="inferred from homology"/>
<keyword evidence="4 5" id="KW-0717">Septation</keyword>
<dbReference type="InterPro" id="IPR003008">
    <property type="entry name" value="Tubulin_FtsZ_GTPase"/>
</dbReference>
<comment type="similarity">
    <text evidence="1 5">Belongs to the FtsZ family.</text>
</comment>
<evidence type="ECO:0000256" key="1">
    <source>
        <dbReference type="ARBA" id="ARBA00009690"/>
    </source>
</evidence>
<dbReference type="NCBIfam" id="TIGR00065">
    <property type="entry name" value="ftsZ"/>
    <property type="match status" value="1"/>
</dbReference>
<keyword evidence="5 9" id="KW-0132">Cell division</keyword>
<dbReference type="Pfam" id="PF12327">
    <property type="entry name" value="FtsZ_C"/>
    <property type="match status" value="1"/>
</dbReference>
<dbReference type="EMBL" id="JACOPD010000005">
    <property type="protein sequence ID" value="MBC5681093.1"/>
    <property type="molecule type" value="Genomic_DNA"/>
</dbReference>
<keyword evidence="10" id="KW-1185">Reference proteome</keyword>
<feature type="binding site" evidence="5">
    <location>
        <position position="146"/>
    </location>
    <ligand>
        <name>GTP</name>
        <dbReference type="ChEBI" id="CHEBI:37565"/>
    </ligand>
</feature>
<dbReference type="InterPro" id="IPR024757">
    <property type="entry name" value="FtsZ_C"/>
</dbReference>
<sequence>MLEITDLKYASSNMPVIKVIGVGGCGNNAVNRLSHETPFPIQFIAINTDQMVLDKSNADICLTIGKKLTNGFGAGGNPEIAYAAAEESTDEIKELVNDANMVILTAGMGGGTGTGALPYISKICKDMGILTVAVVTTPFNFENPNRTNIANAGIENLEKYIDTLLVISNDKLLSCNEKIVTMSAAFSLADSVLKNAIDTITNIVFNCGTVNLDFNDLKTVLGDKGYGHLGIGYADENTSITDAVKQAVNSPLLNTNLTNAKYVMINSSGDVNLIELNNAIQYIQEIAGKDAKIMWGTVSSEEQLNDNKNSVITIIATGLENVSASKSDSNTAYDKAYDKAYVPKHDTKNIYISNSDIPVFDTLKNNAHKKETELVIPAFLQSRMR</sequence>
<reference evidence="9 10" key="1">
    <citation type="submission" date="2020-08" db="EMBL/GenBank/DDBJ databases">
        <title>Genome public.</title>
        <authorList>
            <person name="Liu C."/>
            <person name="Sun Q."/>
        </authorList>
    </citation>
    <scope>NUCLEOTIDE SEQUENCE [LARGE SCALE GENOMIC DNA]</scope>
    <source>
        <strain evidence="9 10">NSJ-43</strain>
    </source>
</reference>
<accession>A0ABR7G220</accession>
<comment type="caution">
    <text evidence="9">The sequence shown here is derived from an EMBL/GenBank/DDBJ whole genome shotgun (WGS) entry which is preliminary data.</text>
</comment>
<dbReference type="SUPFAM" id="SSF52490">
    <property type="entry name" value="Tubulin nucleotide-binding domain-like"/>
    <property type="match status" value="1"/>
</dbReference>
<dbReference type="Gene3D" id="3.40.50.1440">
    <property type="entry name" value="Tubulin/FtsZ, GTPase domain"/>
    <property type="match status" value="1"/>
</dbReference>
<evidence type="ECO:0000313" key="10">
    <source>
        <dbReference type="Proteomes" id="UP000628463"/>
    </source>
</evidence>
<dbReference type="SMART" id="SM00864">
    <property type="entry name" value="Tubulin"/>
    <property type="match status" value="1"/>
</dbReference>
<dbReference type="GO" id="GO:0051301">
    <property type="term" value="P:cell division"/>
    <property type="evidence" value="ECO:0007669"/>
    <property type="project" value="UniProtKB-KW"/>
</dbReference>
<comment type="subunit">
    <text evidence="5">Homodimer. Polymerizes to form a dynamic ring structure in a strictly GTP-dependent manner. Interacts directly with several other division proteins.</text>
</comment>
<evidence type="ECO:0000256" key="2">
    <source>
        <dbReference type="ARBA" id="ARBA00022741"/>
    </source>
</evidence>
<dbReference type="CDD" id="cd02201">
    <property type="entry name" value="FtsZ_type1"/>
    <property type="match status" value="1"/>
</dbReference>
<name>A0ABR7G220_9FIRM</name>
<feature type="domain" description="Tubulin/FtsZ 2-layer sandwich" evidence="8">
    <location>
        <begin position="210"/>
        <end position="328"/>
    </location>
</feature>
<keyword evidence="5" id="KW-0131">Cell cycle</keyword>
<feature type="binding site" evidence="5">
    <location>
        <begin position="111"/>
        <end position="113"/>
    </location>
    <ligand>
        <name>GTP</name>
        <dbReference type="ChEBI" id="CHEBI:37565"/>
    </ligand>
</feature>
<dbReference type="Proteomes" id="UP000628463">
    <property type="component" value="Unassembled WGS sequence"/>
</dbReference>
<evidence type="ECO:0000256" key="5">
    <source>
        <dbReference type="HAMAP-Rule" id="MF_00909"/>
    </source>
</evidence>
<evidence type="ECO:0000313" key="9">
    <source>
        <dbReference type="EMBL" id="MBC5681093.1"/>
    </source>
</evidence>
<dbReference type="InterPro" id="IPR018316">
    <property type="entry name" value="Tubulin/FtsZ_2-layer-sand-dom"/>
</dbReference>
<comment type="subcellular location">
    <subcellularLocation>
        <location evidence="5">Cytoplasm</location>
    </subcellularLocation>
    <text evidence="5">Assembles at midcell at the inner surface of the cytoplasmic membrane.</text>
</comment>
<evidence type="ECO:0000259" key="8">
    <source>
        <dbReference type="SMART" id="SM00865"/>
    </source>
</evidence>
<dbReference type="InterPro" id="IPR036525">
    <property type="entry name" value="Tubulin/FtsZ_GTPase_sf"/>
</dbReference>
<organism evidence="9 10">
    <name type="scientific">Lachnospira hominis</name>
    <name type="common">ex Liu et al. 2021</name>
    <dbReference type="NCBI Taxonomy" id="2763051"/>
    <lineage>
        <taxon>Bacteria</taxon>
        <taxon>Bacillati</taxon>
        <taxon>Bacillota</taxon>
        <taxon>Clostridia</taxon>
        <taxon>Lachnospirales</taxon>
        <taxon>Lachnospiraceae</taxon>
        <taxon>Lachnospira</taxon>
    </lineage>
</organism>
<dbReference type="PANTHER" id="PTHR30314">
    <property type="entry name" value="CELL DIVISION PROTEIN FTSZ-RELATED"/>
    <property type="match status" value="1"/>
</dbReference>
<comment type="caution">
    <text evidence="5">Lacks conserved residue(s) required for the propagation of feature annotation.</text>
</comment>
<evidence type="ECO:0000256" key="3">
    <source>
        <dbReference type="ARBA" id="ARBA00023134"/>
    </source>
</evidence>
<feature type="domain" description="Tubulin/FtsZ GTPase" evidence="7">
    <location>
        <begin position="16"/>
        <end position="208"/>
    </location>
</feature>
<dbReference type="PANTHER" id="PTHR30314:SF3">
    <property type="entry name" value="MITOCHONDRIAL DIVISION PROTEIN FSZA"/>
    <property type="match status" value="1"/>
</dbReference>
<dbReference type="HAMAP" id="MF_00909">
    <property type="entry name" value="FtsZ"/>
    <property type="match status" value="1"/>
</dbReference>